<dbReference type="Proteomes" id="UP001139721">
    <property type="component" value="Unassembled WGS sequence"/>
</dbReference>
<keyword evidence="3" id="KW-1185">Reference proteome</keyword>
<evidence type="ECO:0000313" key="2">
    <source>
        <dbReference type="EMBL" id="MCL9683988.1"/>
    </source>
</evidence>
<dbReference type="AlphaFoldDB" id="A0A9X2D0K4"/>
<evidence type="ECO:0000313" key="3">
    <source>
        <dbReference type="Proteomes" id="UP001139721"/>
    </source>
</evidence>
<reference evidence="2" key="1">
    <citation type="submission" date="2021-11" db="EMBL/GenBank/DDBJ databases">
        <title>Legionella maioricencis sp. nov., a new species isolated from hot water samples in Mallorca.</title>
        <authorList>
            <person name="Crespi S."/>
            <person name="Drasar V."/>
            <person name="Salva-Serra F."/>
            <person name="Jaen-Luchoro D."/>
            <person name="Pineiro-Iglesias B."/>
            <person name="Aliaga F."/>
            <person name="Fernandez-Juarez V."/>
            <person name="Coll G."/>
            <person name="Moore E.R.B."/>
            <person name="Bennasar-Figueras A."/>
        </authorList>
    </citation>
    <scope>NUCLEOTIDE SEQUENCE</scope>
    <source>
        <strain evidence="2">HCPI-6</strain>
    </source>
</reference>
<evidence type="ECO:0000256" key="1">
    <source>
        <dbReference type="SAM" id="Coils"/>
    </source>
</evidence>
<feature type="coiled-coil region" evidence="1">
    <location>
        <begin position="470"/>
        <end position="525"/>
    </location>
</feature>
<comment type="caution">
    <text evidence="2">The sequence shown here is derived from an EMBL/GenBank/DDBJ whole genome shotgun (WGS) entry which is preliminary data.</text>
</comment>
<proteinExistence type="predicted"/>
<sequence>MPKQLTDRLKEALNVSPAFDNCFFHSYAAHLLANKLPLPKDLFTFKSILGAESPASKLQARFPNQEALFLFEEYAHRHHPEQAPLSPHFIVEKTLVLGFLMREWFATQLSQNVGIADNLQEDAIKYFKIYREYRWDEVDSSALLGGANGCLYAANQEFLEFFVCYDSSSDSSSNPRFAQYFREARDDTDKALAAYWQAEGYQNYFRLIANPRAKIAYNEVVPVIKMLGQSLTIYDSKEDGSDKDRATVYSYKGNEEIPEMEVKFNAEMGHYYLLKTDETESLLKEYELSFKQYTDDRAEVLNVAGNKENKDIAANTKPSLLLGATCPDGHLSKPAFTLLLDRVDHFQAFIQEHQRRQKQLEEQQHAQQLEEQRKLKEVQEKANHVINQYVEQIRAFPFQFDKSTTADLIEQQKQALFKQLGDIIRNKEDLTFALKTLNIGASPKIQEAISTKTQEINSAAQQQLTKVKLIEEQQLQKQLEEQQRIQKQLEEQQRIQKQLEEQRKLQEAQQKAEQVVNQYAEQIRAFPFQFDKLMTVELIEKQKNALLTQLGDIIRNKEDLTFALKTLNIGASPKIQEAISTKTQEINSAAQQQLTKVKLIEEQQLQKQLEEQQRIQKQLEEQRKLQEAQQKAEQVVNQYAEQIRAFPFQFDKSTTADLIEQQKQALIKQLEGIIRNKEDLTQALKTLNIGQSPKIQEAISTKTQAINSAAQQQLIKVKLIEEQQLQKQLEEQQRIQKQLEEQRKLQEAQQVVNQYAEQIRAFPFQFDKSTTADLIEQQKQALIKQLEDIIRNKEDLTQALKTLNIGQSPKIQEAISTKTQAINLAAQQQLSVVRRHEEEQQRIQKQVEEQELERRREEQHVERLLEEEQLPPSEEIRRQQFMTTELIRIDAALSTLREQISRVDQHHSPEAFNKADRLLLQLQRARNNYSTALNQQDVIISQASSTFKETCARLIDDAKPLLERDLGWGDYLTNLLKTIANAIIWVGSFGQRSSFFPLIRSESILAIENVEQRLELSQNPF</sequence>
<dbReference type="RefSeq" id="WP_250422191.1">
    <property type="nucleotide sequence ID" value="NZ_JAJKBJ010000007.1"/>
</dbReference>
<feature type="coiled-coil region" evidence="1">
    <location>
        <begin position="720"/>
        <end position="803"/>
    </location>
</feature>
<protein>
    <submittedName>
        <fullName evidence="2">Uncharacterized protein</fullName>
    </submittedName>
</protein>
<feature type="coiled-coil region" evidence="1">
    <location>
        <begin position="600"/>
        <end position="683"/>
    </location>
</feature>
<feature type="coiled-coil region" evidence="1">
    <location>
        <begin position="343"/>
        <end position="370"/>
    </location>
</feature>
<dbReference type="EMBL" id="JAJKBJ010000007">
    <property type="protein sequence ID" value="MCL9683988.1"/>
    <property type="molecule type" value="Genomic_DNA"/>
</dbReference>
<gene>
    <name evidence="2" type="ORF">LOX96_07780</name>
</gene>
<organism evidence="2 3">
    <name type="scientific">Legionella maioricensis</name>
    <dbReference type="NCBI Taxonomy" id="2896528"/>
    <lineage>
        <taxon>Bacteria</taxon>
        <taxon>Pseudomonadati</taxon>
        <taxon>Pseudomonadota</taxon>
        <taxon>Gammaproteobacteria</taxon>
        <taxon>Legionellales</taxon>
        <taxon>Legionellaceae</taxon>
        <taxon>Legionella</taxon>
    </lineage>
</organism>
<feature type="coiled-coil region" evidence="1">
    <location>
        <begin position="833"/>
        <end position="867"/>
    </location>
</feature>
<name>A0A9X2D0K4_9GAMM</name>
<accession>A0A9X2D0K4</accession>
<keyword evidence="1" id="KW-0175">Coiled coil</keyword>